<dbReference type="InterPro" id="IPR000241">
    <property type="entry name" value="RlmKL-like_Mtase"/>
</dbReference>
<evidence type="ECO:0000313" key="3">
    <source>
        <dbReference type="Proteomes" id="UP001500665"/>
    </source>
</evidence>
<keyword evidence="2" id="KW-0489">Methyltransferase</keyword>
<dbReference type="Gene3D" id="3.40.50.150">
    <property type="entry name" value="Vaccinia Virus protein VP39"/>
    <property type="match status" value="1"/>
</dbReference>
<dbReference type="Pfam" id="PF01170">
    <property type="entry name" value="UPF0020"/>
    <property type="match status" value="1"/>
</dbReference>
<name>A0ABP4BWC6_9ACTN</name>
<dbReference type="GO" id="GO:0032259">
    <property type="term" value="P:methylation"/>
    <property type="evidence" value="ECO:0007669"/>
    <property type="project" value="UniProtKB-KW"/>
</dbReference>
<proteinExistence type="predicted"/>
<keyword evidence="2" id="KW-0808">Transferase</keyword>
<organism evidence="2 3">
    <name type="scientific">Actinocorallia libanotica</name>
    <dbReference type="NCBI Taxonomy" id="46162"/>
    <lineage>
        <taxon>Bacteria</taxon>
        <taxon>Bacillati</taxon>
        <taxon>Actinomycetota</taxon>
        <taxon>Actinomycetes</taxon>
        <taxon>Streptosporangiales</taxon>
        <taxon>Thermomonosporaceae</taxon>
        <taxon>Actinocorallia</taxon>
    </lineage>
</organism>
<dbReference type="SUPFAM" id="SSF53335">
    <property type="entry name" value="S-adenosyl-L-methionine-dependent methyltransferases"/>
    <property type="match status" value="1"/>
</dbReference>
<dbReference type="EMBL" id="BAAAHH010000016">
    <property type="protein sequence ID" value="GAA0955754.1"/>
    <property type="molecule type" value="Genomic_DNA"/>
</dbReference>
<dbReference type="RefSeq" id="WP_344242484.1">
    <property type="nucleotide sequence ID" value="NZ_BAAAHH010000016.1"/>
</dbReference>
<accession>A0ABP4BWC6</accession>
<dbReference type="Proteomes" id="UP001500665">
    <property type="component" value="Unassembled WGS sequence"/>
</dbReference>
<evidence type="ECO:0000313" key="2">
    <source>
        <dbReference type="EMBL" id="GAA0955754.1"/>
    </source>
</evidence>
<dbReference type="GO" id="GO:0008168">
    <property type="term" value="F:methyltransferase activity"/>
    <property type="evidence" value="ECO:0007669"/>
    <property type="project" value="UniProtKB-KW"/>
</dbReference>
<protein>
    <submittedName>
        <fullName evidence="2">SAM-dependent methyltransferase</fullName>
    </submittedName>
</protein>
<evidence type="ECO:0000259" key="1">
    <source>
        <dbReference type="Pfam" id="PF01170"/>
    </source>
</evidence>
<gene>
    <name evidence="2" type="ORF">GCM10009550_41090</name>
</gene>
<keyword evidence="3" id="KW-1185">Reference proteome</keyword>
<sequence>MNTQRFGILIRPSANRVYAESSVALLEAELEVLDRTLLGGRVGDVASRTIGGVPYLTFSADGLSERDVALLSNLSSLYALFRLGEGTALHPVGLNPLERLDDDLLTIQKYAGKTNEYFTKLLLNVTLWSSASGPHMTDRRLRVLDPMCGRGTTLNQAMMYGYDADGVDIDGKDFEAYAGFLRTWLKRKRLKHTAETSPVRRDRKVVGRRLDVVYGLSKEEYRSGDRHRLTVVNADTVRAAEFFAAESFDVIATDAPYGVQHGARNREALTRSPLELLTRALPGWVRLLRPGGAVGISWNTCVTGREEAVEALAAAGLEPLEEGPYLKFRHRVDQAIVRDVIVARKP</sequence>
<dbReference type="InterPro" id="IPR029063">
    <property type="entry name" value="SAM-dependent_MTases_sf"/>
</dbReference>
<feature type="domain" description="Ribosomal RNA large subunit methyltransferase K/L-like methyltransferase" evidence="1">
    <location>
        <begin position="142"/>
        <end position="287"/>
    </location>
</feature>
<reference evidence="3" key="1">
    <citation type="journal article" date="2019" name="Int. J. Syst. Evol. Microbiol.">
        <title>The Global Catalogue of Microorganisms (GCM) 10K type strain sequencing project: providing services to taxonomists for standard genome sequencing and annotation.</title>
        <authorList>
            <consortium name="The Broad Institute Genomics Platform"/>
            <consortium name="The Broad Institute Genome Sequencing Center for Infectious Disease"/>
            <person name="Wu L."/>
            <person name="Ma J."/>
        </authorList>
    </citation>
    <scope>NUCLEOTIDE SEQUENCE [LARGE SCALE GENOMIC DNA]</scope>
    <source>
        <strain evidence="3">JCM 10696</strain>
    </source>
</reference>
<comment type="caution">
    <text evidence="2">The sequence shown here is derived from an EMBL/GenBank/DDBJ whole genome shotgun (WGS) entry which is preliminary data.</text>
</comment>